<dbReference type="GO" id="GO:0000160">
    <property type="term" value="P:phosphorelay signal transduction system"/>
    <property type="evidence" value="ECO:0007669"/>
    <property type="project" value="InterPro"/>
</dbReference>
<feature type="domain" description="Response regulatory" evidence="5">
    <location>
        <begin position="18"/>
        <end position="136"/>
    </location>
</feature>
<dbReference type="InterPro" id="IPR001789">
    <property type="entry name" value="Sig_transdc_resp-reg_receiver"/>
</dbReference>
<dbReference type="SMART" id="SM00448">
    <property type="entry name" value="REC"/>
    <property type="match status" value="1"/>
</dbReference>
<evidence type="ECO:0000313" key="7">
    <source>
        <dbReference type="Proteomes" id="UP000011728"/>
    </source>
</evidence>
<sequence>MVTSKNIIVKPFIAPKAKVLIVDDSNVTLTIERDIMSSFAMDISTAHSGEECLELLKNNSYDIIFMDIVMPILNGIQATSKIREKKEEHLKNITIIALTASISSNSLALYVENGFNDYLEKPIKIFELNKILRSYLPKEYIEEITFTEKPAKITNEIKIKNVNTRKAIENCCGNMDNYLSLLSVAYYDGKNKINIIKDFANNKDIENYTIEVHALKTVAALIGDESLCQLAKLHEIAGTNKDLKFITENVDLLLNKYTTLLSNIEFVITKETTVPQPKIKEFNFQDLITIVTNIANTIDNFDLDSSNKYLNELLEYDLTESQFIILNKIKNLLNVFDYDTAYELITNFKHTLYKDI</sequence>
<name>M1MFX8_9CLOT</name>
<comment type="function">
    <text evidence="3">May play the central regulatory role in sporulation. It may be an element of the effector pathway responsible for the activation of sporulation genes in response to nutritional stress. Spo0A may act in concert with spo0H (a sigma factor) to control the expression of some genes that are critical to the sporulation process.</text>
</comment>
<reference evidence="6 7" key="1">
    <citation type="submission" date="2013-02" db="EMBL/GenBank/DDBJ databases">
        <title>Genome sequence of Clostridium saccharoperbutylacetonicum N1-4(HMT).</title>
        <authorList>
            <person name="Poehlein A."/>
            <person name="Daniel R."/>
        </authorList>
    </citation>
    <scope>NUCLEOTIDE SEQUENCE [LARGE SCALE GENOMIC DNA]</scope>
    <source>
        <strain evidence="7">N1-4(HMT)</strain>
    </source>
</reference>
<evidence type="ECO:0000256" key="4">
    <source>
        <dbReference type="PROSITE-ProRule" id="PRU00169"/>
    </source>
</evidence>
<dbReference type="PATRIC" id="fig|931276.5.peg.1433"/>
<dbReference type="STRING" id="36745.CLSAP_14400"/>
<dbReference type="PANTHER" id="PTHR43719:SF28">
    <property type="entry name" value="PEROXIDE STRESS-ACTIVATED HISTIDINE KINASE MAK1-RELATED"/>
    <property type="match status" value="1"/>
</dbReference>
<evidence type="ECO:0000256" key="2">
    <source>
        <dbReference type="ARBA" id="ARBA00022553"/>
    </source>
</evidence>
<dbReference type="SUPFAM" id="SSF47226">
    <property type="entry name" value="Histidine-containing phosphotransfer domain, HPT domain"/>
    <property type="match status" value="1"/>
</dbReference>
<dbReference type="Gene3D" id="3.40.50.2300">
    <property type="match status" value="1"/>
</dbReference>
<dbReference type="Proteomes" id="UP000011728">
    <property type="component" value="Chromosome"/>
</dbReference>
<proteinExistence type="predicted"/>
<evidence type="ECO:0000256" key="1">
    <source>
        <dbReference type="ARBA" id="ARBA00018672"/>
    </source>
</evidence>
<evidence type="ECO:0000313" key="6">
    <source>
        <dbReference type="EMBL" id="AGF55243.1"/>
    </source>
</evidence>
<dbReference type="eggNOG" id="COG0784">
    <property type="taxonomic scope" value="Bacteria"/>
</dbReference>
<protein>
    <recommendedName>
        <fullName evidence="1">Stage 0 sporulation protein A homolog</fullName>
    </recommendedName>
</protein>
<dbReference type="PANTHER" id="PTHR43719">
    <property type="entry name" value="TWO-COMPONENT HISTIDINE KINASE"/>
    <property type="match status" value="1"/>
</dbReference>
<gene>
    <name evidence="6" type="ORF">Cspa_c14730</name>
</gene>
<dbReference type="EMBL" id="CP004121">
    <property type="protein sequence ID" value="AGF55243.1"/>
    <property type="molecule type" value="Genomic_DNA"/>
</dbReference>
<accession>M1MFX8</accession>
<keyword evidence="2 4" id="KW-0597">Phosphoprotein</keyword>
<feature type="modified residue" description="4-aspartylphosphate" evidence="4">
    <location>
        <position position="67"/>
    </location>
</feature>
<keyword evidence="7" id="KW-1185">Reference proteome</keyword>
<dbReference type="OrthoDB" id="254537at2"/>
<dbReference type="InterPro" id="IPR011006">
    <property type="entry name" value="CheY-like_superfamily"/>
</dbReference>
<dbReference type="InterPro" id="IPR050956">
    <property type="entry name" value="2C_system_His_kinase"/>
</dbReference>
<dbReference type="Gene3D" id="1.20.120.160">
    <property type="entry name" value="HPT domain"/>
    <property type="match status" value="1"/>
</dbReference>
<dbReference type="RefSeq" id="WP_015391565.1">
    <property type="nucleotide sequence ID" value="NC_020291.1"/>
</dbReference>
<evidence type="ECO:0000259" key="5">
    <source>
        <dbReference type="PROSITE" id="PS50110"/>
    </source>
</evidence>
<dbReference type="AlphaFoldDB" id="M1MFX8"/>
<dbReference type="Pfam" id="PF00072">
    <property type="entry name" value="Response_reg"/>
    <property type="match status" value="1"/>
</dbReference>
<dbReference type="HOGENOM" id="CLU_815711_0_0_9"/>
<dbReference type="InterPro" id="IPR036641">
    <property type="entry name" value="HPT_dom_sf"/>
</dbReference>
<evidence type="ECO:0000256" key="3">
    <source>
        <dbReference type="ARBA" id="ARBA00024867"/>
    </source>
</evidence>
<dbReference type="KEGG" id="csr:Cspa_c14730"/>
<dbReference type="CDD" id="cd17546">
    <property type="entry name" value="REC_hyHK_CKI1_RcsC-like"/>
    <property type="match status" value="1"/>
</dbReference>
<dbReference type="SUPFAM" id="SSF52172">
    <property type="entry name" value="CheY-like"/>
    <property type="match status" value="1"/>
</dbReference>
<dbReference type="PROSITE" id="PS50110">
    <property type="entry name" value="RESPONSE_REGULATORY"/>
    <property type="match status" value="1"/>
</dbReference>
<organism evidence="6 7">
    <name type="scientific">Clostridium saccharoperbutylacetonicum N1-4(HMT)</name>
    <dbReference type="NCBI Taxonomy" id="931276"/>
    <lineage>
        <taxon>Bacteria</taxon>
        <taxon>Bacillati</taxon>
        <taxon>Bacillota</taxon>
        <taxon>Clostridia</taxon>
        <taxon>Eubacteriales</taxon>
        <taxon>Clostridiaceae</taxon>
        <taxon>Clostridium</taxon>
    </lineage>
</organism>